<evidence type="ECO:0000313" key="3">
    <source>
        <dbReference type="Proteomes" id="UP001189429"/>
    </source>
</evidence>
<reference evidence="2" key="1">
    <citation type="submission" date="2023-10" db="EMBL/GenBank/DDBJ databases">
        <authorList>
            <person name="Chen Y."/>
            <person name="Shah S."/>
            <person name="Dougan E. K."/>
            <person name="Thang M."/>
            <person name="Chan C."/>
        </authorList>
    </citation>
    <scope>NUCLEOTIDE SEQUENCE [LARGE SCALE GENOMIC DNA]</scope>
</reference>
<organism evidence="2 3">
    <name type="scientific">Prorocentrum cordatum</name>
    <dbReference type="NCBI Taxonomy" id="2364126"/>
    <lineage>
        <taxon>Eukaryota</taxon>
        <taxon>Sar</taxon>
        <taxon>Alveolata</taxon>
        <taxon>Dinophyceae</taxon>
        <taxon>Prorocentrales</taxon>
        <taxon>Prorocentraceae</taxon>
        <taxon>Prorocentrum</taxon>
    </lineage>
</organism>
<feature type="domain" description="Cyclic nucleotide-binding" evidence="1">
    <location>
        <begin position="47"/>
        <end position="117"/>
    </location>
</feature>
<dbReference type="InterPro" id="IPR014710">
    <property type="entry name" value="RmlC-like_jellyroll"/>
</dbReference>
<accession>A0ABN9PDA8</accession>
<name>A0ABN9PDA8_9DINO</name>
<keyword evidence="3" id="KW-1185">Reference proteome</keyword>
<evidence type="ECO:0000259" key="1">
    <source>
        <dbReference type="PROSITE" id="PS50042"/>
    </source>
</evidence>
<evidence type="ECO:0000313" key="2">
    <source>
        <dbReference type="EMBL" id="CAK0789121.1"/>
    </source>
</evidence>
<dbReference type="Proteomes" id="UP001189429">
    <property type="component" value="Unassembled WGS sequence"/>
</dbReference>
<dbReference type="PROSITE" id="PS50042">
    <property type="entry name" value="CNMP_BINDING_3"/>
    <property type="match status" value="1"/>
</dbReference>
<sequence>MLSPSRLCSQCCLSGHLQHKFRARQATTSRFGLSVTVPRRMLTESSFFYHASAEFVDKICEDVEDVFFAPGERIVKVGEACRLGLTPCYVLLCGEAVVEDEFSLKVGTLWPGDVFGE</sequence>
<comment type="caution">
    <text evidence="2">The sequence shown here is derived from an EMBL/GenBank/DDBJ whole genome shotgun (WGS) entry which is preliminary data.</text>
</comment>
<dbReference type="InterPro" id="IPR018490">
    <property type="entry name" value="cNMP-bd_dom_sf"/>
</dbReference>
<dbReference type="Gene3D" id="2.60.120.10">
    <property type="entry name" value="Jelly Rolls"/>
    <property type="match status" value="1"/>
</dbReference>
<gene>
    <name evidence="2" type="ORF">PCOR1329_LOCUS789</name>
</gene>
<dbReference type="SUPFAM" id="SSF51206">
    <property type="entry name" value="cAMP-binding domain-like"/>
    <property type="match status" value="1"/>
</dbReference>
<protein>
    <recommendedName>
        <fullName evidence="1">Cyclic nucleotide-binding domain-containing protein</fullName>
    </recommendedName>
</protein>
<dbReference type="EMBL" id="CAUYUJ010000178">
    <property type="protein sequence ID" value="CAK0789121.1"/>
    <property type="molecule type" value="Genomic_DNA"/>
</dbReference>
<feature type="non-terminal residue" evidence="2">
    <location>
        <position position="117"/>
    </location>
</feature>
<dbReference type="InterPro" id="IPR000595">
    <property type="entry name" value="cNMP-bd_dom"/>
</dbReference>
<proteinExistence type="predicted"/>
<dbReference type="CDD" id="cd00038">
    <property type="entry name" value="CAP_ED"/>
    <property type="match status" value="1"/>
</dbReference>